<dbReference type="InterPro" id="IPR018966">
    <property type="entry name" value="VTC_domain"/>
</dbReference>
<dbReference type="Proteomes" id="UP000265962">
    <property type="component" value="Unassembled WGS sequence"/>
</dbReference>
<protein>
    <submittedName>
        <fullName evidence="2">CYTH-like domain</fullName>
    </submittedName>
</protein>
<sequence>MMPRETPTAGFPPIDLAELNNAGALQIRVDRKYLVPPRLLAGLLEELPPWTRVLTIDGRQSFTYDSTYLDTDALDSYYAAARGRKRRWKIRERSYLDTGTSWLEVKTRRGEHTVKERIEVTGGHPDQWSDAEQLMIDGALGRAGVGPVSLAALRPTLSTRYRRMTFFDPVSRARLTLDHGLSWLYEITRRTGRLGQTVVVETKSPGAAASAADRLLWRLGCRPARFSKYATGMAFLRENLPHNKWHRTMTRLAPDLVVGEYLSTSTVPAPHVPVTHIPISRPTPPRS</sequence>
<dbReference type="InterPro" id="IPR033469">
    <property type="entry name" value="CYTH-like_dom_sf"/>
</dbReference>
<dbReference type="Pfam" id="PF09359">
    <property type="entry name" value="VTC"/>
    <property type="match status" value="1"/>
</dbReference>
<name>A0A375HZN5_9ACTN</name>
<dbReference type="GO" id="GO:0006799">
    <property type="term" value="P:polyphosphate biosynthetic process"/>
    <property type="evidence" value="ECO:0007669"/>
    <property type="project" value="UniProtKB-ARBA"/>
</dbReference>
<organism evidence="2 3">
    <name type="scientific">Propionibacterium ruminifibrarum</name>
    <dbReference type="NCBI Taxonomy" id="1962131"/>
    <lineage>
        <taxon>Bacteria</taxon>
        <taxon>Bacillati</taxon>
        <taxon>Actinomycetota</taxon>
        <taxon>Actinomycetes</taxon>
        <taxon>Propionibacteriales</taxon>
        <taxon>Propionibacteriaceae</taxon>
        <taxon>Propionibacterium</taxon>
    </lineage>
</organism>
<proteinExistence type="predicted"/>
<dbReference type="EMBL" id="OMOH01000001">
    <property type="protein sequence ID" value="SPF67221.1"/>
    <property type="molecule type" value="Genomic_DNA"/>
</dbReference>
<dbReference type="InterPro" id="IPR042267">
    <property type="entry name" value="VTC_sf"/>
</dbReference>
<dbReference type="Gene3D" id="3.20.100.30">
    <property type="entry name" value="VTC, catalytic tunnel domain"/>
    <property type="match status" value="1"/>
</dbReference>
<dbReference type="AlphaFoldDB" id="A0A375HZN5"/>
<dbReference type="CDD" id="cd07750">
    <property type="entry name" value="PolyPPase_VTC_like"/>
    <property type="match status" value="1"/>
</dbReference>
<evidence type="ECO:0000259" key="1">
    <source>
        <dbReference type="Pfam" id="PF09359"/>
    </source>
</evidence>
<evidence type="ECO:0000313" key="3">
    <source>
        <dbReference type="Proteomes" id="UP000265962"/>
    </source>
</evidence>
<evidence type="ECO:0000313" key="2">
    <source>
        <dbReference type="EMBL" id="SPF67221.1"/>
    </source>
</evidence>
<reference evidence="3" key="1">
    <citation type="submission" date="2018-02" db="EMBL/GenBank/DDBJ databases">
        <authorList>
            <person name="Hornung B."/>
        </authorList>
    </citation>
    <scope>NUCLEOTIDE SEQUENCE [LARGE SCALE GENOMIC DNA]</scope>
</reference>
<dbReference type="SUPFAM" id="SSF55154">
    <property type="entry name" value="CYTH-like phosphatases"/>
    <property type="match status" value="1"/>
</dbReference>
<feature type="domain" description="VTC" evidence="1">
    <location>
        <begin position="28"/>
        <end position="236"/>
    </location>
</feature>
<gene>
    <name evidence="2" type="ORF">PROPJV5_0232</name>
</gene>
<keyword evidence="3" id="KW-1185">Reference proteome</keyword>
<accession>A0A375HZN5</accession>